<dbReference type="InterPro" id="IPR011613">
    <property type="entry name" value="GH15-like"/>
</dbReference>
<reference evidence="9" key="2">
    <citation type="submission" date="2020-05" db="UniProtKB">
        <authorList>
            <consortium name="EnsemblMetazoa"/>
        </authorList>
    </citation>
    <scope>IDENTIFICATION</scope>
    <source>
        <strain evidence="9">LVP_AGWG</strain>
    </source>
</reference>
<keyword evidence="6" id="KW-1003">Cell membrane</keyword>
<evidence type="ECO:0000256" key="6">
    <source>
        <dbReference type="RuleBase" id="RU364123"/>
    </source>
</evidence>
<organism evidence="9 10">
    <name type="scientific">Aedes aegypti</name>
    <name type="common">Yellowfever mosquito</name>
    <name type="synonym">Culex aegypti</name>
    <dbReference type="NCBI Taxonomy" id="7159"/>
    <lineage>
        <taxon>Eukaryota</taxon>
        <taxon>Metazoa</taxon>
        <taxon>Ecdysozoa</taxon>
        <taxon>Arthropoda</taxon>
        <taxon>Hexapoda</taxon>
        <taxon>Insecta</taxon>
        <taxon>Pterygota</taxon>
        <taxon>Neoptera</taxon>
        <taxon>Endopterygota</taxon>
        <taxon>Diptera</taxon>
        <taxon>Nematocera</taxon>
        <taxon>Culicoidea</taxon>
        <taxon>Culicidae</taxon>
        <taxon>Culicinae</taxon>
        <taxon>Aedini</taxon>
        <taxon>Aedes</taxon>
        <taxon>Stegomyia</taxon>
    </lineage>
</organism>
<gene>
    <name evidence="9" type="primary">5567988</name>
</gene>
<dbReference type="GO" id="GO:0005516">
    <property type="term" value="F:calmodulin binding"/>
    <property type="evidence" value="ECO:0007669"/>
    <property type="project" value="UniProtKB-KW"/>
</dbReference>
<dbReference type="GO" id="GO:0005886">
    <property type="term" value="C:plasma membrane"/>
    <property type="evidence" value="ECO:0007669"/>
    <property type="project" value="UniProtKB-SubCell"/>
</dbReference>
<dbReference type="Pfam" id="PF00723">
    <property type="entry name" value="Glyco_hydro_15"/>
    <property type="match status" value="1"/>
</dbReference>
<dbReference type="InterPro" id="IPR008734">
    <property type="entry name" value="PHK_A/B_su"/>
</dbReference>
<evidence type="ECO:0000256" key="2">
    <source>
        <dbReference type="ARBA" id="ARBA00007128"/>
    </source>
</evidence>
<comment type="subcellular location">
    <subcellularLocation>
        <location evidence="6">Cell membrane</location>
        <topology evidence="6">Lipid-anchor</topology>
        <orientation evidence="6">Cytoplasmic side</orientation>
    </subcellularLocation>
</comment>
<dbReference type="OrthoDB" id="5971574at2759"/>
<sequence length="1080" mass="123574">MTTMERSVVNPTTPVARQPSLDDMNLDQFLKISNYEDTVKQLDIYYGIVKRQLLQFQSPITGLFPVLSTDREVGSIRDSVYCAASIWSLYQAYRRIDDDRGKSYELGQSAVKCMRGILECWIKQAHRVEKFKSRQCAINALHCKFHLDTGEEIYSDEKYNHLQIDVVSIYLIFLVQMISSGLQIIYTQDEVAFVQNLVYYVERAYRTPDYGMWERGSKYNDGTPEIHASSIGMAKSALEAINGCNLFGEKGASWSVVYVDIDAHNRNRSIFETMLPRESSSKGVDASLIPTLSFPAFASHEDRLVDLTKNNVIKRLRGKKGFKRFSRDGYLSRLEDKTRRYYTKGEIKDFENFECEWPIFYTYMIIDGVFKNNLEQIEEYQMELRKCMHSDMNGDPVVSMCYAPDGDGMYTRASSQSLFLWGQSVFIIAQLLTAGLLHINELDPIRRYLPSYNRPRKGGRYSAFQAKPGIRTKIGSGTATDLVVQIVLIAESMRLQAMMATYGIQTQTPHEVEPVQIWSSNQLINVYQQLGVNDKIGLTGRPPRPVGSLGTSKVYRICGMTVLCYPLIFEVSDFYLYRDMALLIDDIKTELQFVGKYWRLSGRPTVCLLIREEHMRDPQFKEMIDLLAMLKKGYCDGMKVRIGRLQNLISSSCIEHLDFMSQSDLPDSTESAFAQIHHDYIGYQSLTDVPRAQSYREKKIIAQDYQNRATPDIIEALRNTESIFLQCQLLGIILLREGANYEITGDTVHARLTDLYYRAGTLRYWRAVRYCSSLLRHIVDSISPFITTVLVNGKQITVGVIGQRETVFDKPMTPSEIQNVMYSTVQPYDVIHAVLQQEVVLYCGRLIATNPDIFKGILKIRVGWVLEAMKLYLTMTGDEDADIENLSPFSIRKLLLRVLTVSLWAADDSFSALQRRQLEGCLFRVPPSLYNHVWDVLERTPLGITVQGHNLPALATLTNKSRSEFSFALQVEEMLNKINQPERRQIVVELLVIVATILRRNPELRFNQILDLDLLLEDSFNMYCKDNDLPLTKDISPLFSLSQNQTTGYLARAAVNSVLQRCALATEDFAEDVEDHCRMQ</sequence>
<dbReference type="GO" id="GO:0005977">
    <property type="term" value="P:glycogen metabolic process"/>
    <property type="evidence" value="ECO:0007669"/>
    <property type="project" value="UniProtKB-UniPathway"/>
</dbReference>
<evidence type="ECO:0000259" key="8">
    <source>
        <dbReference type="Pfam" id="PF19292"/>
    </source>
</evidence>
<keyword evidence="3 6" id="KW-0321">Glycogen metabolism</keyword>
<evidence type="ECO:0000256" key="1">
    <source>
        <dbReference type="ARBA" id="ARBA00005131"/>
    </source>
</evidence>
<accession>A0A6I8T910</accession>
<keyword evidence="6" id="KW-0636">Prenylation</keyword>
<comment type="similarity">
    <text evidence="2 6">Belongs to the phosphorylase b kinase regulatory chain family.</text>
</comment>
<dbReference type="AlphaFoldDB" id="A0A6I8T910"/>
<evidence type="ECO:0000313" key="10">
    <source>
        <dbReference type="Proteomes" id="UP000008820"/>
    </source>
</evidence>
<dbReference type="Pfam" id="PF19292">
    <property type="entry name" value="KPBB_C"/>
    <property type="match status" value="1"/>
</dbReference>
<dbReference type="PANTHER" id="PTHR10749:SF8">
    <property type="entry name" value="PHOSPHORYLASE B KINASE REGULATORY SUBUNIT BETA"/>
    <property type="match status" value="1"/>
</dbReference>
<dbReference type="InterPro" id="IPR008928">
    <property type="entry name" value="6-hairpin_glycosidase_sf"/>
</dbReference>
<comment type="function">
    <text evidence="6">Phosphorylase b kinase catalyzes the phosphorylation of serine in certain substrates, including troponin I.</text>
</comment>
<evidence type="ECO:0000256" key="5">
    <source>
        <dbReference type="ARBA" id="ARBA00023277"/>
    </source>
</evidence>
<keyword evidence="5 6" id="KW-0119">Carbohydrate metabolism</keyword>
<keyword evidence="6" id="KW-0472">Membrane</keyword>
<evidence type="ECO:0000256" key="3">
    <source>
        <dbReference type="ARBA" id="ARBA00022600"/>
    </source>
</evidence>
<dbReference type="UniPathway" id="UPA00163"/>
<evidence type="ECO:0000259" key="7">
    <source>
        <dbReference type="Pfam" id="PF00723"/>
    </source>
</evidence>
<dbReference type="PANTHER" id="PTHR10749">
    <property type="entry name" value="PHOSPHORYLASE B KINASE REGULATORY SUBUNIT"/>
    <property type="match status" value="1"/>
</dbReference>
<feature type="domain" description="Phosphorylase b kinase regulatory subunit alpha/beta C-terminal" evidence="8">
    <location>
        <begin position="913"/>
        <end position="1017"/>
    </location>
</feature>
<dbReference type="GO" id="GO:0005964">
    <property type="term" value="C:phosphorylase kinase complex"/>
    <property type="evidence" value="ECO:0007669"/>
    <property type="project" value="TreeGrafter"/>
</dbReference>
<dbReference type="InterPro" id="IPR045583">
    <property type="entry name" value="KPBA/B_C"/>
</dbReference>
<dbReference type="Proteomes" id="UP000008820">
    <property type="component" value="Chromosome 2"/>
</dbReference>
<comment type="pathway">
    <text evidence="1 6">Glycan biosynthesis; glycogen metabolism.</text>
</comment>
<dbReference type="EnsemblMetazoa" id="AAEL006436-RD">
    <property type="protein sequence ID" value="AAEL006436-PD"/>
    <property type="gene ID" value="AAEL006436"/>
</dbReference>
<feature type="domain" description="GH15-like" evidence="7">
    <location>
        <begin position="40"/>
        <end position="864"/>
    </location>
</feature>
<evidence type="ECO:0000313" key="9">
    <source>
        <dbReference type="EnsemblMetazoa" id="AAEL006436-PD"/>
    </source>
</evidence>
<keyword evidence="4 6" id="KW-0112">Calmodulin-binding</keyword>
<reference evidence="9 10" key="1">
    <citation type="submission" date="2017-06" db="EMBL/GenBank/DDBJ databases">
        <title>Aedes aegypti genome working group (AGWG) sequencing and assembly.</title>
        <authorList>
            <consortium name="Aedes aegypti Genome Working Group (AGWG)"/>
            <person name="Matthews B.J."/>
        </authorList>
    </citation>
    <scope>NUCLEOTIDE SEQUENCE [LARGE SCALE GENOMIC DNA]</scope>
    <source>
        <strain evidence="9 10">LVP_AGWG</strain>
    </source>
</reference>
<dbReference type="SUPFAM" id="SSF48208">
    <property type="entry name" value="Six-hairpin glycosidases"/>
    <property type="match status" value="1"/>
</dbReference>
<proteinExistence type="inferred from homology"/>
<keyword evidence="6" id="KW-0449">Lipoprotein</keyword>
<evidence type="ECO:0000256" key="4">
    <source>
        <dbReference type="ARBA" id="ARBA00022860"/>
    </source>
</evidence>
<protein>
    <recommendedName>
        <fullName evidence="6">Phosphorylase b kinase regulatory subunit</fullName>
    </recommendedName>
</protein>
<keyword evidence="10" id="KW-1185">Reference proteome</keyword>
<name>A0A6I8T910_AEDAE</name>